<feature type="transmembrane region" description="Helical" evidence="7">
    <location>
        <begin position="284"/>
        <end position="302"/>
    </location>
</feature>
<comment type="subcellular location">
    <subcellularLocation>
        <location evidence="1">Cell membrane</location>
        <topology evidence="1">Multi-pass membrane protein</topology>
    </subcellularLocation>
</comment>
<feature type="transmembrane region" description="Helical" evidence="7">
    <location>
        <begin position="253"/>
        <end position="272"/>
    </location>
</feature>
<name>A0ABS8D389_9NEIS</name>
<dbReference type="SUPFAM" id="SSF103473">
    <property type="entry name" value="MFS general substrate transporter"/>
    <property type="match status" value="1"/>
</dbReference>
<keyword evidence="5 7" id="KW-1133">Transmembrane helix</keyword>
<evidence type="ECO:0000256" key="3">
    <source>
        <dbReference type="ARBA" id="ARBA00022475"/>
    </source>
</evidence>
<dbReference type="InterPro" id="IPR036259">
    <property type="entry name" value="MFS_trans_sf"/>
</dbReference>
<feature type="transmembrane region" description="Helical" evidence="7">
    <location>
        <begin position="107"/>
        <end position="126"/>
    </location>
</feature>
<dbReference type="InterPro" id="IPR020846">
    <property type="entry name" value="MFS_dom"/>
</dbReference>
<evidence type="ECO:0000256" key="7">
    <source>
        <dbReference type="SAM" id="Phobius"/>
    </source>
</evidence>
<keyword evidence="10" id="KW-1185">Reference proteome</keyword>
<keyword evidence="4 7" id="KW-0812">Transmembrane</keyword>
<dbReference type="Proteomes" id="UP001165395">
    <property type="component" value="Unassembled WGS sequence"/>
</dbReference>
<dbReference type="RefSeq" id="WP_227178189.1">
    <property type="nucleotide sequence ID" value="NZ_JAJBZT010000001.1"/>
</dbReference>
<evidence type="ECO:0000256" key="2">
    <source>
        <dbReference type="ARBA" id="ARBA00022448"/>
    </source>
</evidence>
<dbReference type="PANTHER" id="PTHR23517">
    <property type="entry name" value="RESISTANCE PROTEIN MDTM, PUTATIVE-RELATED-RELATED"/>
    <property type="match status" value="1"/>
</dbReference>
<accession>A0ABS8D389</accession>
<feature type="domain" description="Major facilitator superfamily (MFS) profile" evidence="8">
    <location>
        <begin position="15"/>
        <end position="396"/>
    </location>
</feature>
<comment type="caution">
    <text evidence="9">The sequence shown here is derived from an EMBL/GenBank/DDBJ whole genome shotgun (WGS) entry which is preliminary data.</text>
</comment>
<evidence type="ECO:0000256" key="1">
    <source>
        <dbReference type="ARBA" id="ARBA00004651"/>
    </source>
</evidence>
<evidence type="ECO:0000313" key="9">
    <source>
        <dbReference type="EMBL" id="MCB6182456.1"/>
    </source>
</evidence>
<feature type="transmembrane region" description="Helical" evidence="7">
    <location>
        <begin position="221"/>
        <end position="241"/>
    </location>
</feature>
<feature type="transmembrane region" description="Helical" evidence="7">
    <location>
        <begin position="371"/>
        <end position="391"/>
    </location>
</feature>
<sequence length="458" mass="48725">MKQAESRMSPIEMRASLGLAGVYALRMLGIFLFLPVFMPYASHLPGSDPALGGFAFGIFALVQACLLIPFGMLSDRIGRKKVIYIGLTLLAIGSFIAAYASNIYWLIAARGLQGTGAISAALTALLADLTREEHRTKAMAMIGGSIGVTFAVSLVLAARIEHWIGVPGMFKLIGCLAIAAAIGVKFIVPDPVISRFHSDTETNASRLPSVLRNTELLRLNFGVFALHAAQAAMFAVIPFVLSKELKLDQSIQWHVYLPVAILGFVLMVPAIIYGEKKGKLKPVFLAAIALMLVAQAGMSFGLVSYAGIFGLLGIYFIAFNILEATLPSMISKMAPADAKGTAMGVQNTAQSIGFAVGGGLGGVVYKHAGIAPTFLFCAFLMFLWLIVAAAMKPPLKASSKMFHLADDWNGDANLLKQSLAACHGVLEAAVITEERAIYLKVSQAGWDEAGVKQLLEAA</sequence>
<proteinExistence type="predicted"/>
<dbReference type="EMBL" id="JAJBZT010000001">
    <property type="protein sequence ID" value="MCB6182456.1"/>
    <property type="molecule type" value="Genomic_DNA"/>
</dbReference>
<keyword evidence="2" id="KW-0813">Transport</keyword>
<dbReference type="Pfam" id="PF07690">
    <property type="entry name" value="MFS_1"/>
    <property type="match status" value="1"/>
</dbReference>
<dbReference type="Gene3D" id="3.30.70.100">
    <property type="match status" value="1"/>
</dbReference>
<dbReference type="Gene3D" id="1.20.1250.20">
    <property type="entry name" value="MFS general substrate transporter like domains"/>
    <property type="match status" value="1"/>
</dbReference>
<dbReference type="PANTHER" id="PTHR23517:SF2">
    <property type="entry name" value="MULTIDRUG RESISTANCE PROTEIN MDTH"/>
    <property type="match status" value="1"/>
</dbReference>
<feature type="transmembrane region" description="Helical" evidence="7">
    <location>
        <begin position="169"/>
        <end position="188"/>
    </location>
</feature>
<feature type="transmembrane region" description="Helical" evidence="7">
    <location>
        <begin position="50"/>
        <end position="70"/>
    </location>
</feature>
<dbReference type="PROSITE" id="PS50850">
    <property type="entry name" value="MFS"/>
    <property type="match status" value="1"/>
</dbReference>
<feature type="transmembrane region" description="Helical" evidence="7">
    <location>
        <begin position="138"/>
        <end position="157"/>
    </location>
</feature>
<organism evidence="9 10">
    <name type="scientific">Leeia speluncae</name>
    <dbReference type="NCBI Taxonomy" id="2884804"/>
    <lineage>
        <taxon>Bacteria</taxon>
        <taxon>Pseudomonadati</taxon>
        <taxon>Pseudomonadota</taxon>
        <taxon>Betaproteobacteria</taxon>
        <taxon>Neisseriales</taxon>
        <taxon>Leeiaceae</taxon>
        <taxon>Leeia</taxon>
    </lineage>
</organism>
<evidence type="ECO:0000256" key="4">
    <source>
        <dbReference type="ARBA" id="ARBA00022692"/>
    </source>
</evidence>
<keyword evidence="3" id="KW-1003">Cell membrane</keyword>
<feature type="transmembrane region" description="Helical" evidence="7">
    <location>
        <begin position="347"/>
        <end position="365"/>
    </location>
</feature>
<dbReference type="CDD" id="cd17472">
    <property type="entry name" value="MFS_YajR_like"/>
    <property type="match status" value="1"/>
</dbReference>
<evidence type="ECO:0000256" key="5">
    <source>
        <dbReference type="ARBA" id="ARBA00022989"/>
    </source>
</evidence>
<evidence type="ECO:0000313" key="10">
    <source>
        <dbReference type="Proteomes" id="UP001165395"/>
    </source>
</evidence>
<feature type="transmembrane region" description="Helical" evidence="7">
    <location>
        <begin position="82"/>
        <end position="101"/>
    </location>
</feature>
<feature type="transmembrane region" description="Helical" evidence="7">
    <location>
        <begin position="20"/>
        <end position="38"/>
    </location>
</feature>
<evidence type="ECO:0000259" key="8">
    <source>
        <dbReference type="PROSITE" id="PS50850"/>
    </source>
</evidence>
<dbReference type="InterPro" id="IPR011701">
    <property type="entry name" value="MFS"/>
</dbReference>
<reference evidence="9" key="1">
    <citation type="submission" date="2021-10" db="EMBL/GenBank/DDBJ databases">
        <title>The complete genome sequence of Leeia sp. TBRC 13508.</title>
        <authorList>
            <person name="Charoenyingcharoen P."/>
            <person name="Yukphan P."/>
        </authorList>
    </citation>
    <scope>NUCLEOTIDE SEQUENCE</scope>
    <source>
        <strain evidence="9">TBRC 13508</strain>
    </source>
</reference>
<dbReference type="InterPro" id="IPR050171">
    <property type="entry name" value="MFS_Transporters"/>
</dbReference>
<keyword evidence="6 7" id="KW-0472">Membrane</keyword>
<feature type="transmembrane region" description="Helical" evidence="7">
    <location>
        <begin position="308"/>
        <end position="326"/>
    </location>
</feature>
<gene>
    <name evidence="9" type="ORF">LIN78_02680</name>
</gene>
<protein>
    <submittedName>
        <fullName evidence="9">MFS transporter</fullName>
    </submittedName>
</protein>
<evidence type="ECO:0000256" key="6">
    <source>
        <dbReference type="ARBA" id="ARBA00023136"/>
    </source>
</evidence>